<feature type="compositionally biased region" description="Pro residues" evidence="8">
    <location>
        <begin position="15"/>
        <end position="26"/>
    </location>
</feature>
<dbReference type="Pfam" id="PF00439">
    <property type="entry name" value="Bromodomain"/>
    <property type="match status" value="2"/>
</dbReference>
<comment type="similarity">
    <text evidence="5">Belongs to the BET family.</text>
</comment>
<evidence type="ECO:0000256" key="3">
    <source>
        <dbReference type="ARBA" id="ARBA00023117"/>
    </source>
</evidence>
<feature type="region of interest" description="Disordered" evidence="8">
    <location>
        <begin position="421"/>
        <end position="578"/>
    </location>
</feature>
<feature type="compositionally biased region" description="Low complexity" evidence="8">
    <location>
        <begin position="1"/>
        <end position="14"/>
    </location>
</feature>
<evidence type="ECO:0000256" key="7">
    <source>
        <dbReference type="PROSITE-ProRule" id="PRU00035"/>
    </source>
</evidence>
<reference evidence="11" key="2">
    <citation type="submission" date="2025-08" db="UniProtKB">
        <authorList>
            <consortium name="Ensembl"/>
        </authorList>
    </citation>
    <scope>IDENTIFICATION</scope>
    <source>
        <strain evidence="11">Thoroughbred</strain>
    </source>
</reference>
<feature type="region of interest" description="Disordered" evidence="8">
    <location>
        <begin position="236"/>
        <end position="309"/>
    </location>
</feature>
<dbReference type="CDD" id="cd05498">
    <property type="entry name" value="Bromo_Brdt_II_like"/>
    <property type="match status" value="1"/>
</dbReference>
<accession>A0A9L0R2V9</accession>
<feature type="compositionally biased region" description="Low complexity" evidence="8">
    <location>
        <begin position="248"/>
        <end position="261"/>
    </location>
</feature>
<dbReference type="Gene3D" id="1.20.920.10">
    <property type="entry name" value="Bromodomain-like"/>
    <property type="match status" value="2"/>
</dbReference>
<dbReference type="SMART" id="SM00297">
    <property type="entry name" value="BROMO"/>
    <property type="match status" value="2"/>
</dbReference>
<keyword evidence="2" id="KW-0156">Chromatin regulator</keyword>
<dbReference type="InterPro" id="IPR038336">
    <property type="entry name" value="NET_sf"/>
</dbReference>
<dbReference type="FunFam" id="1.20.920.10:FF:000003">
    <property type="entry name" value="Bromodomain-containing protein 2"/>
    <property type="match status" value="1"/>
</dbReference>
<dbReference type="InterPro" id="IPR050935">
    <property type="entry name" value="Bromo_chromatin_reader"/>
</dbReference>
<dbReference type="InterPro" id="IPR027353">
    <property type="entry name" value="NET_dom"/>
</dbReference>
<proteinExistence type="inferred from homology"/>
<dbReference type="Proteomes" id="UP000002281">
    <property type="component" value="Chromosome 25"/>
</dbReference>
<evidence type="ECO:0000313" key="11">
    <source>
        <dbReference type="Ensembl" id="ENSECAP00000056055.1"/>
    </source>
</evidence>
<dbReference type="PANTHER" id="PTHR22880">
    <property type="entry name" value="FALZ-RELATED BROMODOMAIN-CONTAINING PROTEINS"/>
    <property type="match status" value="1"/>
</dbReference>
<reference evidence="11" key="3">
    <citation type="submission" date="2025-09" db="UniProtKB">
        <authorList>
            <consortium name="Ensembl"/>
        </authorList>
    </citation>
    <scope>IDENTIFICATION</scope>
    <source>
        <strain evidence="11">Thoroughbred</strain>
    </source>
</reference>
<keyword evidence="1" id="KW-0677">Repeat</keyword>
<feature type="region of interest" description="Disordered" evidence="8">
    <location>
        <begin position="1"/>
        <end position="35"/>
    </location>
</feature>
<evidence type="ECO:0000259" key="9">
    <source>
        <dbReference type="PROSITE" id="PS50014"/>
    </source>
</evidence>
<dbReference type="InterPro" id="IPR043509">
    <property type="entry name" value="Bromo_Brdt_II"/>
</dbReference>
<feature type="region of interest" description="Disordered" evidence="8">
    <location>
        <begin position="641"/>
        <end position="707"/>
    </location>
</feature>
<dbReference type="InterPro" id="IPR018359">
    <property type="entry name" value="Bromodomain_CS"/>
</dbReference>
<dbReference type="GeneTree" id="ENSGT00940000153385"/>
<sequence length="741" mass="81638">MSTTTTVAPAGIPVAPGPVNPPPPEVSNPAKPGRKTNQLQYMQNVVVKTLWKHQFAWPFYQPVDAIKLNLPDYHKIIKNPMDMGTIKKRLENNYYWSASECMQDFNTMFTNCYIYNKPTDDIVLMAQALEKIFLQKVAQMPQEEVELLPPAPKGKGRKPAAGTQSAGTQQVAAVSSVSPATPFQNVPPTVSQTPVIAATPVPTITANVTSVPVTPAAAPPPPATPIIPVVPPTPPVVKKKGVKRKADTTTPTTSAITASRSESPPPLSDPKQAKVVARRESGGRPIKPPKKDLEDGEVPQHAGKKGKLSEHLRHCDSILKEMLSKKHAAYAWPFYKPVDAEALELHDYHDIIKHPMDLSTVKKKMDSREYPDAQGFAADIRLMFSNCYKYNPPDHEVVAMARKLQDVFEMRFAKMPDEPVEAPALPAPAAPVVSKGTESSRSSEESSSDSGSSDSEEERATRLAELQEQLKAVHEQLAALSQAPVNKPKRKKEKKEKEKKRKDKDKDKDKDRHKAKSEDEKKAKAAPPSKQAQQKKAPAKKANSTTTASRQPKKGGKQASASYDSEEEEEGLPMSYDEKRQLSLDINRLPGEKLGRVVHIIQSREPSLRDSNPDEIEIDFETLKPTTLRELERYVKSCLQKKQRKPFSTGGKKQAAKSKEELAQEKKKELEKRLQDVSGQLSNNKKPAKKERPGSAPAGGPVLMRALPGEGGRVEWALTCCVSRRETGLGARGRAIPAQQQ</sequence>
<dbReference type="InterPro" id="IPR043508">
    <property type="entry name" value="Bromo_Brdt_I"/>
</dbReference>
<keyword evidence="3 7" id="KW-0103">Bromodomain</keyword>
<feature type="domain" description="Bromo" evidence="9">
    <location>
        <begin position="51"/>
        <end position="123"/>
    </location>
</feature>
<evidence type="ECO:0000256" key="8">
    <source>
        <dbReference type="SAM" id="MobiDB-lite"/>
    </source>
</evidence>
<dbReference type="GO" id="GO:0006325">
    <property type="term" value="P:chromatin organization"/>
    <property type="evidence" value="ECO:0007669"/>
    <property type="project" value="UniProtKB-KW"/>
</dbReference>
<feature type="compositionally biased region" description="Basic and acidic residues" evidence="8">
    <location>
        <begin position="657"/>
        <end position="675"/>
    </location>
</feature>
<name>A0A9L0R2V9_HORSE</name>
<gene>
    <name evidence="11" type="primary">BRD3</name>
</gene>
<evidence type="ECO:0000313" key="12">
    <source>
        <dbReference type="Proteomes" id="UP000002281"/>
    </source>
</evidence>
<evidence type="ECO:0000256" key="1">
    <source>
        <dbReference type="ARBA" id="ARBA00022737"/>
    </source>
</evidence>
<comment type="subunit">
    <text evidence="6">Homodimer. Interacts with E2F1. Interacts with (acetylated) STAT3; promoting STAT3 recruitment to chromatin. Interacts with CTCF; promoting BRD2 recruitment to chromatin.</text>
</comment>
<reference evidence="11 12" key="1">
    <citation type="journal article" date="2009" name="Science">
        <title>Genome sequence, comparative analysis, and population genetics of the domestic horse.</title>
        <authorList>
            <consortium name="Broad Institute Genome Sequencing Platform"/>
            <consortium name="Broad Institute Whole Genome Assembly Team"/>
            <person name="Wade C.M."/>
            <person name="Giulotto E."/>
            <person name="Sigurdsson S."/>
            <person name="Zoli M."/>
            <person name="Gnerre S."/>
            <person name="Imsland F."/>
            <person name="Lear T.L."/>
            <person name="Adelson D.L."/>
            <person name="Bailey E."/>
            <person name="Bellone R.R."/>
            <person name="Bloecker H."/>
            <person name="Distl O."/>
            <person name="Edgar R.C."/>
            <person name="Garber M."/>
            <person name="Leeb T."/>
            <person name="Mauceli E."/>
            <person name="MacLeod J.N."/>
            <person name="Penedo M.C.T."/>
            <person name="Raison J.M."/>
            <person name="Sharpe T."/>
            <person name="Vogel J."/>
            <person name="Andersson L."/>
            <person name="Antczak D.F."/>
            <person name="Biagi T."/>
            <person name="Binns M.M."/>
            <person name="Chowdhary B.P."/>
            <person name="Coleman S.J."/>
            <person name="Della Valle G."/>
            <person name="Fryc S."/>
            <person name="Guerin G."/>
            <person name="Hasegawa T."/>
            <person name="Hill E.W."/>
            <person name="Jurka J."/>
            <person name="Kiialainen A."/>
            <person name="Lindgren G."/>
            <person name="Liu J."/>
            <person name="Magnani E."/>
            <person name="Mickelson J.R."/>
            <person name="Murray J."/>
            <person name="Nergadze S.G."/>
            <person name="Onofrio R."/>
            <person name="Pedroni S."/>
            <person name="Piras M.F."/>
            <person name="Raudsepp T."/>
            <person name="Rocchi M."/>
            <person name="Roeed K.H."/>
            <person name="Ryder O.A."/>
            <person name="Searle S."/>
            <person name="Skow L."/>
            <person name="Swinburne J.E."/>
            <person name="Syvaenen A.C."/>
            <person name="Tozaki T."/>
            <person name="Valberg S.J."/>
            <person name="Vaudin M."/>
            <person name="White J.R."/>
            <person name="Zody M.C."/>
            <person name="Lander E.S."/>
            <person name="Lindblad-Toh K."/>
        </authorList>
    </citation>
    <scope>NUCLEOTIDE SEQUENCE [LARGE SCALE GENOMIC DNA]</scope>
    <source>
        <strain evidence="11 12">Thoroughbred</strain>
    </source>
</reference>
<dbReference type="AlphaFoldDB" id="A0A9L0R2V9"/>
<feature type="domain" description="Bromo" evidence="9">
    <location>
        <begin position="326"/>
        <end position="398"/>
    </location>
</feature>
<feature type="region of interest" description="Disordered" evidence="8">
    <location>
        <begin position="148"/>
        <end position="169"/>
    </location>
</feature>
<dbReference type="Ensembl" id="ENSECAT00000132130.1">
    <property type="protein sequence ID" value="ENSECAP00000056055.1"/>
    <property type="gene ID" value="ENSECAG00000021276.3"/>
</dbReference>
<evidence type="ECO:0000259" key="10">
    <source>
        <dbReference type="PROSITE" id="PS51525"/>
    </source>
</evidence>
<evidence type="ECO:0000256" key="5">
    <source>
        <dbReference type="ARBA" id="ARBA00044509"/>
    </source>
</evidence>
<feature type="domain" description="NET" evidence="10">
    <location>
        <begin position="564"/>
        <end position="646"/>
    </location>
</feature>
<dbReference type="PRINTS" id="PR00503">
    <property type="entry name" value="BROMODOMAIN"/>
</dbReference>
<feature type="compositionally biased region" description="Basic and acidic residues" evidence="8">
    <location>
        <begin position="504"/>
        <end position="523"/>
    </location>
</feature>
<feature type="compositionally biased region" description="Basic residues" evidence="8">
    <location>
        <begin position="487"/>
        <end position="503"/>
    </location>
</feature>
<dbReference type="InterPro" id="IPR001487">
    <property type="entry name" value="Bromodomain"/>
</dbReference>
<dbReference type="PROSITE" id="PS50014">
    <property type="entry name" value="BROMODOMAIN_2"/>
    <property type="match status" value="2"/>
</dbReference>
<dbReference type="SUPFAM" id="SSF47370">
    <property type="entry name" value="Bromodomain"/>
    <property type="match status" value="2"/>
</dbReference>
<organism evidence="11 12">
    <name type="scientific">Equus caballus</name>
    <name type="common">Horse</name>
    <dbReference type="NCBI Taxonomy" id="9796"/>
    <lineage>
        <taxon>Eukaryota</taxon>
        <taxon>Metazoa</taxon>
        <taxon>Chordata</taxon>
        <taxon>Craniata</taxon>
        <taxon>Vertebrata</taxon>
        <taxon>Euteleostomi</taxon>
        <taxon>Mammalia</taxon>
        <taxon>Eutheria</taxon>
        <taxon>Laurasiatheria</taxon>
        <taxon>Perissodactyla</taxon>
        <taxon>Equidae</taxon>
        <taxon>Equus</taxon>
    </lineage>
</organism>
<dbReference type="CDD" id="cd05497">
    <property type="entry name" value="Bromo_Brdt_I_like"/>
    <property type="match status" value="1"/>
</dbReference>
<evidence type="ECO:0000256" key="4">
    <source>
        <dbReference type="ARBA" id="ARBA00040998"/>
    </source>
</evidence>
<dbReference type="InterPro" id="IPR036427">
    <property type="entry name" value="Bromodomain-like_sf"/>
</dbReference>
<dbReference type="PROSITE" id="PS00633">
    <property type="entry name" value="BROMODOMAIN_1"/>
    <property type="match status" value="2"/>
</dbReference>
<feature type="compositionally biased region" description="Low complexity" evidence="8">
    <location>
        <begin position="525"/>
        <end position="542"/>
    </location>
</feature>
<dbReference type="FunFam" id="1.20.920.10:FF:000002">
    <property type="entry name" value="Bromodomain-containing protein 4"/>
    <property type="match status" value="1"/>
</dbReference>
<dbReference type="Gene3D" id="1.20.1270.220">
    <property type="match status" value="1"/>
</dbReference>
<dbReference type="PROSITE" id="PS51525">
    <property type="entry name" value="NET"/>
    <property type="match status" value="1"/>
</dbReference>
<evidence type="ECO:0000256" key="6">
    <source>
        <dbReference type="ARBA" id="ARBA00046861"/>
    </source>
</evidence>
<dbReference type="FunFam" id="1.20.1270.220:FF:000001">
    <property type="entry name" value="bromodomain-containing protein 2 isoform X1"/>
    <property type="match status" value="1"/>
</dbReference>
<dbReference type="PANTHER" id="PTHR22880:SF246">
    <property type="entry name" value="BROMODOMAIN-CONTAINING PROTEIN 3"/>
    <property type="match status" value="1"/>
</dbReference>
<keyword evidence="12" id="KW-1185">Reference proteome</keyword>
<protein>
    <recommendedName>
        <fullName evidence="4">Bromodomain-containing protein 2</fullName>
    </recommendedName>
</protein>
<dbReference type="Pfam" id="PF17035">
    <property type="entry name" value="BET"/>
    <property type="match status" value="1"/>
</dbReference>
<evidence type="ECO:0000256" key="2">
    <source>
        <dbReference type="ARBA" id="ARBA00022853"/>
    </source>
</evidence>